<dbReference type="PANTHER" id="PTHR45682">
    <property type="entry name" value="AGAP008228-PA"/>
    <property type="match status" value="1"/>
</dbReference>
<comment type="catalytic activity">
    <reaction evidence="3">
        <text>O-phospho-L-tyrosyl-[protein] + H2O = L-tyrosyl-[protein] + phosphate</text>
        <dbReference type="Rhea" id="RHEA:10684"/>
        <dbReference type="Rhea" id="RHEA-COMP:10136"/>
        <dbReference type="Rhea" id="RHEA-COMP:20101"/>
        <dbReference type="ChEBI" id="CHEBI:15377"/>
        <dbReference type="ChEBI" id="CHEBI:43474"/>
        <dbReference type="ChEBI" id="CHEBI:46858"/>
        <dbReference type="ChEBI" id="CHEBI:61978"/>
        <dbReference type="EC" id="3.1.3.48"/>
    </reaction>
</comment>
<comment type="similarity">
    <text evidence="1 3">Belongs to the protein-tyrosine phosphatase family. Non-receptor class dual specificity subfamily.</text>
</comment>
<organism evidence="6 7">
    <name type="scientific">Acanthaster planci</name>
    <name type="common">Crown-of-thorns starfish</name>
    <dbReference type="NCBI Taxonomy" id="133434"/>
    <lineage>
        <taxon>Eukaryota</taxon>
        <taxon>Metazoa</taxon>
        <taxon>Echinodermata</taxon>
        <taxon>Eleutherozoa</taxon>
        <taxon>Asterozoa</taxon>
        <taxon>Asteroidea</taxon>
        <taxon>Valvatacea</taxon>
        <taxon>Valvatida</taxon>
        <taxon>Acanthasteridae</taxon>
        <taxon>Acanthaster</taxon>
    </lineage>
</organism>
<feature type="domain" description="Tyrosine specific protein phosphatases" evidence="5">
    <location>
        <begin position="106"/>
        <end position="164"/>
    </location>
</feature>
<dbReference type="EC" id="3.1.3.16" evidence="3"/>
<dbReference type="GO" id="GO:0005737">
    <property type="term" value="C:cytoplasm"/>
    <property type="evidence" value="ECO:0007669"/>
    <property type="project" value="TreeGrafter"/>
</dbReference>
<dbReference type="GO" id="GO:0033549">
    <property type="term" value="F:MAP kinase phosphatase activity"/>
    <property type="evidence" value="ECO:0007669"/>
    <property type="project" value="TreeGrafter"/>
</dbReference>
<keyword evidence="6" id="KW-1185">Reference proteome</keyword>
<dbReference type="SUPFAM" id="SSF52799">
    <property type="entry name" value="(Phosphotyrosine protein) phosphatases II"/>
    <property type="match status" value="1"/>
</dbReference>
<accession>A0A8B7YUP2</accession>
<keyword evidence="3" id="KW-0378">Hydrolase</keyword>
<gene>
    <name evidence="7" type="primary">LOC110981636</name>
</gene>
<evidence type="ECO:0000256" key="1">
    <source>
        <dbReference type="ARBA" id="ARBA00008601"/>
    </source>
</evidence>
<dbReference type="GO" id="GO:0008138">
    <property type="term" value="F:protein tyrosine/serine/threonine phosphatase activity"/>
    <property type="evidence" value="ECO:0007669"/>
    <property type="project" value="UniProtKB-UniRule"/>
</dbReference>
<dbReference type="InterPro" id="IPR000340">
    <property type="entry name" value="Dual-sp_phosphatase_cat-dom"/>
</dbReference>
<dbReference type="GeneID" id="110981636"/>
<feature type="active site" description="Phosphocysteine intermediate" evidence="2">
    <location>
        <position position="130"/>
    </location>
</feature>
<dbReference type="EC" id="3.1.3.48" evidence="3"/>
<dbReference type="KEGG" id="aplc:110981636"/>
<dbReference type="Gene3D" id="3.90.190.10">
    <property type="entry name" value="Protein tyrosine phosphatase superfamily"/>
    <property type="match status" value="1"/>
</dbReference>
<comment type="function">
    <text evidence="3">Dual specificity phosphatase able to dephosphorylate phosphotyrosine, phosphoserine and phosphothreonine residues, with a preference for phosphotyrosine as a substrate.</text>
</comment>
<dbReference type="GO" id="GO:0004725">
    <property type="term" value="F:protein tyrosine phosphatase activity"/>
    <property type="evidence" value="ECO:0007669"/>
    <property type="project" value="UniProtKB-EC"/>
</dbReference>
<keyword evidence="3" id="KW-0904">Protein phosphatase</keyword>
<dbReference type="PROSITE" id="PS50054">
    <property type="entry name" value="TYR_PHOSPHATASE_DUAL"/>
    <property type="match status" value="1"/>
</dbReference>
<proteinExistence type="inferred from homology"/>
<evidence type="ECO:0000313" key="7">
    <source>
        <dbReference type="RefSeq" id="XP_022095046.1"/>
    </source>
</evidence>
<evidence type="ECO:0000256" key="3">
    <source>
        <dbReference type="RuleBase" id="RU366038"/>
    </source>
</evidence>
<dbReference type="PRINTS" id="PR01909">
    <property type="entry name" value="ADSPHPHTASEA"/>
</dbReference>
<dbReference type="AlphaFoldDB" id="A0A8B7YUP2"/>
<dbReference type="GO" id="GO:0043409">
    <property type="term" value="P:negative regulation of MAPK cascade"/>
    <property type="evidence" value="ECO:0007669"/>
    <property type="project" value="TreeGrafter"/>
</dbReference>
<dbReference type="SMART" id="SM00195">
    <property type="entry name" value="DSPc"/>
    <property type="match status" value="1"/>
</dbReference>
<evidence type="ECO:0000259" key="5">
    <source>
        <dbReference type="PROSITE" id="PS50056"/>
    </source>
</evidence>
<dbReference type="PROSITE" id="PS50056">
    <property type="entry name" value="TYR_PHOSPHATASE_2"/>
    <property type="match status" value="1"/>
</dbReference>
<dbReference type="InterPro" id="IPR029021">
    <property type="entry name" value="Prot-tyrosine_phosphatase-like"/>
</dbReference>
<dbReference type="InterPro" id="IPR000387">
    <property type="entry name" value="Tyr_Pase_dom"/>
</dbReference>
<evidence type="ECO:0000259" key="4">
    <source>
        <dbReference type="PROSITE" id="PS50054"/>
    </source>
</evidence>
<feature type="domain" description="Tyrosine-protein phosphatase" evidence="4">
    <location>
        <begin position="36"/>
        <end position="185"/>
    </location>
</feature>
<protein>
    <recommendedName>
        <fullName evidence="3">Dual specificity protein phosphatase</fullName>
        <ecNumber evidence="3">3.1.3.16</ecNumber>
        <ecNumber evidence="3">3.1.3.48</ecNumber>
    </recommendedName>
</protein>
<dbReference type="OMA" id="RHKMDVK"/>
<name>A0A8B7YUP2_ACAPL</name>
<evidence type="ECO:0000313" key="6">
    <source>
        <dbReference type="Proteomes" id="UP000694845"/>
    </source>
</evidence>
<dbReference type="Pfam" id="PF00782">
    <property type="entry name" value="DSPc"/>
    <property type="match status" value="1"/>
</dbReference>
<dbReference type="PANTHER" id="PTHR45682:SF1">
    <property type="entry name" value="DUAL SPECIFICITY PROTEIN PHOSPHATASE 3"/>
    <property type="match status" value="1"/>
</dbReference>
<dbReference type="Proteomes" id="UP000694845">
    <property type="component" value="Unplaced"/>
</dbReference>
<dbReference type="OrthoDB" id="426001at2759"/>
<evidence type="ECO:0000256" key="2">
    <source>
        <dbReference type="PIRSR" id="PIRSR620405-1"/>
    </source>
</evidence>
<dbReference type="InterPro" id="IPR020422">
    <property type="entry name" value="TYR_PHOSPHATASE_DUAL_dom"/>
</dbReference>
<reference evidence="7" key="1">
    <citation type="submission" date="2025-08" db="UniProtKB">
        <authorList>
            <consortium name="RefSeq"/>
        </authorList>
    </citation>
    <scope>IDENTIFICATION</scope>
</reference>
<dbReference type="InterPro" id="IPR020405">
    <property type="entry name" value="Atypical_DUSP_subfamA"/>
</dbReference>
<comment type="catalytic activity">
    <reaction evidence="3">
        <text>O-phospho-L-threonyl-[protein] + H2O = L-threonyl-[protein] + phosphate</text>
        <dbReference type="Rhea" id="RHEA:47004"/>
        <dbReference type="Rhea" id="RHEA-COMP:11060"/>
        <dbReference type="Rhea" id="RHEA-COMP:11605"/>
        <dbReference type="ChEBI" id="CHEBI:15377"/>
        <dbReference type="ChEBI" id="CHEBI:30013"/>
        <dbReference type="ChEBI" id="CHEBI:43474"/>
        <dbReference type="ChEBI" id="CHEBI:61977"/>
        <dbReference type="EC" id="3.1.3.16"/>
    </reaction>
</comment>
<dbReference type="GO" id="GO:0004722">
    <property type="term" value="F:protein serine/threonine phosphatase activity"/>
    <property type="evidence" value="ECO:0007669"/>
    <property type="project" value="UniProtKB-EC"/>
</dbReference>
<dbReference type="CDD" id="cd14515">
    <property type="entry name" value="DUSP3-like"/>
    <property type="match status" value="1"/>
</dbReference>
<dbReference type="RefSeq" id="XP_022095046.1">
    <property type="nucleotide sequence ID" value="XM_022239354.1"/>
</dbReference>
<comment type="catalytic activity">
    <reaction evidence="3">
        <text>O-phospho-L-seryl-[protein] + H2O = L-seryl-[protein] + phosphate</text>
        <dbReference type="Rhea" id="RHEA:20629"/>
        <dbReference type="Rhea" id="RHEA-COMP:9863"/>
        <dbReference type="Rhea" id="RHEA-COMP:11604"/>
        <dbReference type="ChEBI" id="CHEBI:15377"/>
        <dbReference type="ChEBI" id="CHEBI:29999"/>
        <dbReference type="ChEBI" id="CHEBI:43474"/>
        <dbReference type="ChEBI" id="CHEBI:83421"/>
        <dbReference type="EC" id="3.1.3.16"/>
    </reaction>
</comment>
<sequence>MASENKAACRSPCTPEDLIFIVQGGDGFCIVMPSRSCDEVYPNVFISEKSFALSKESLKKAGITHILNTAQGVGFGHVDTDEEYYKDTGITFKAIKASDNLKFNISAFLYDTSNYIENALENQGKILVHCVEGFSRSVTVVVAFLMIKRGMDVRDALRTVRAKREVCPNDSFMKQLCELNAKLSEEGL</sequence>